<keyword evidence="5 11" id="KW-0812">Transmembrane</keyword>
<dbReference type="EMBL" id="JNGW01000064">
    <property type="protein sequence ID" value="KDR52431.1"/>
    <property type="molecule type" value="Genomic_DNA"/>
</dbReference>
<dbReference type="PATRIC" id="fig|1122985.7.peg.1579"/>
<evidence type="ECO:0000256" key="1">
    <source>
        <dbReference type="ARBA" id="ARBA00004571"/>
    </source>
</evidence>
<evidence type="ECO:0000256" key="11">
    <source>
        <dbReference type="PROSITE-ProRule" id="PRU01360"/>
    </source>
</evidence>
<dbReference type="Gene3D" id="2.40.170.20">
    <property type="entry name" value="TonB-dependent receptor, beta-barrel domain"/>
    <property type="match status" value="1"/>
</dbReference>
<organism evidence="15 16">
    <name type="scientific">Hoylesella loescheii DSM 19665 = JCM 12249 = ATCC 15930</name>
    <dbReference type="NCBI Taxonomy" id="1122985"/>
    <lineage>
        <taxon>Bacteria</taxon>
        <taxon>Pseudomonadati</taxon>
        <taxon>Bacteroidota</taxon>
        <taxon>Bacteroidia</taxon>
        <taxon>Bacteroidales</taxon>
        <taxon>Prevotellaceae</taxon>
        <taxon>Hoylesella</taxon>
    </lineage>
</organism>
<gene>
    <name evidence="15" type="ORF">HMPREF1991_01518</name>
</gene>
<comment type="similarity">
    <text evidence="11 12">Belongs to the TonB-dependent receptor family.</text>
</comment>
<proteinExistence type="inferred from homology"/>
<evidence type="ECO:0000256" key="3">
    <source>
        <dbReference type="ARBA" id="ARBA00022452"/>
    </source>
</evidence>
<protein>
    <submittedName>
        <fullName evidence="15">TonB-dependent receptor</fullName>
    </submittedName>
</protein>
<evidence type="ECO:0000259" key="13">
    <source>
        <dbReference type="Pfam" id="PF00593"/>
    </source>
</evidence>
<comment type="caution">
    <text evidence="15">The sequence shown here is derived from an EMBL/GenBank/DDBJ whole genome shotgun (WGS) entry which is preliminary data.</text>
</comment>
<dbReference type="InterPro" id="IPR036942">
    <property type="entry name" value="Beta-barrel_TonB_sf"/>
</dbReference>
<evidence type="ECO:0000256" key="6">
    <source>
        <dbReference type="ARBA" id="ARBA00023004"/>
    </source>
</evidence>
<keyword evidence="4" id="KW-0410">Iron transport</keyword>
<keyword evidence="9 11" id="KW-0472">Membrane</keyword>
<keyword evidence="2 11" id="KW-0813">Transport</keyword>
<keyword evidence="6" id="KW-0408">Iron</keyword>
<dbReference type="InterPro" id="IPR012910">
    <property type="entry name" value="Plug_dom"/>
</dbReference>
<dbReference type="PROSITE" id="PS52016">
    <property type="entry name" value="TONB_DEPENDENT_REC_3"/>
    <property type="match status" value="1"/>
</dbReference>
<dbReference type="RefSeq" id="WP_018966583.1">
    <property type="nucleotide sequence ID" value="NZ_KB899211.1"/>
</dbReference>
<evidence type="ECO:0000256" key="12">
    <source>
        <dbReference type="RuleBase" id="RU003357"/>
    </source>
</evidence>
<evidence type="ECO:0000256" key="7">
    <source>
        <dbReference type="ARBA" id="ARBA00023065"/>
    </source>
</evidence>
<keyword evidence="7" id="KW-0406">Ion transport</keyword>
<reference evidence="15 16" key="1">
    <citation type="submission" date="2013-08" db="EMBL/GenBank/DDBJ databases">
        <authorList>
            <person name="Weinstock G."/>
            <person name="Sodergren E."/>
            <person name="Wylie T."/>
            <person name="Fulton L."/>
            <person name="Fulton R."/>
            <person name="Fronick C."/>
            <person name="O'Laughlin M."/>
            <person name="Godfrey J."/>
            <person name="Miner T."/>
            <person name="Herter B."/>
            <person name="Appelbaum E."/>
            <person name="Cordes M."/>
            <person name="Lek S."/>
            <person name="Wollam A."/>
            <person name="Pepin K.H."/>
            <person name="Palsikar V.B."/>
            <person name="Mitreva M."/>
            <person name="Wilson R.K."/>
        </authorList>
    </citation>
    <scope>NUCLEOTIDE SEQUENCE [LARGE SCALE GENOMIC DNA]</scope>
    <source>
        <strain evidence="15 16">ATCC 15930</strain>
    </source>
</reference>
<dbReference type="AlphaFoldDB" id="A0A069QRF7"/>
<evidence type="ECO:0000313" key="15">
    <source>
        <dbReference type="EMBL" id="KDR52431.1"/>
    </source>
</evidence>
<feature type="domain" description="TonB-dependent receptor plug" evidence="14">
    <location>
        <begin position="46"/>
        <end position="146"/>
    </location>
</feature>
<dbReference type="InterPro" id="IPR000531">
    <property type="entry name" value="Beta-barrel_TonB"/>
</dbReference>
<sequence>MRFITTLTATAFAVTLNAAPEDSATIGGTIDEVSVVGFKQDRASISPVSQQAMGERFIESNQLMGIRDLSGMIANFYMPDYGSRQYSPIYIRGIGSRVNSPSVGVYVDGIPYFDRTVLDMDLFGVSKVEVLRGPQGTLFGRNASAGLINVFTRSPLDYQGTSARVSYGSYNDLLVAASTYNKVSRNFGLSLAANYHHTDGFLTNTFLNNKADRMDNGTIRLGAAWKPTERWTSRFTATLDLTRQNGYPYAPYNPQTGILQPIAYNRESSYRRLVGTLGMSWRYDADGWSLNSQTAFQHNNGRIEVDQDYSPQDIFAVKMPHRQNQVSQEFTLRSTNDSRYQWIVGAFGFHQQDHFTVYTTRIASKLYEVNQNKLPTMGFALYHVSTFNIVKGLWASAGIRFDWEKNSLKNFSKKIKLTDPNEPPILKPLDPKDGWQITGFDASRIDRQITPKFTLKYQFTPFRMIYATVAKGYKAGGFNAVRETDADYTYKPEHTWNYELGAKWSFLKGLLAFEASAFYIDWQHQQLSVTVPALGNVVRNVGHSNSKGFELALNATPLPSLSLQASYGYTYAKMLEARMGVGKDYSGNMLPLVPRHTLSFNANYVVNNLGRFADKLMFNANLTGVGPLYWREDNAVKQSFYTLLNLKAALTRGIFTLEVWSRNTLATNYLTYYFVAPKPMAQKGKPFTIGTTLMVKW</sequence>
<dbReference type="Pfam" id="PF00593">
    <property type="entry name" value="TonB_dep_Rec_b-barrel"/>
    <property type="match status" value="1"/>
</dbReference>
<dbReference type="eggNOG" id="COG4772">
    <property type="taxonomic scope" value="Bacteria"/>
</dbReference>
<dbReference type="PANTHER" id="PTHR32552">
    <property type="entry name" value="FERRICHROME IRON RECEPTOR-RELATED"/>
    <property type="match status" value="1"/>
</dbReference>
<dbReference type="HOGENOM" id="CLU_008287_15_2_10"/>
<dbReference type="GO" id="GO:0006826">
    <property type="term" value="P:iron ion transport"/>
    <property type="evidence" value="ECO:0007669"/>
    <property type="project" value="UniProtKB-KW"/>
</dbReference>
<keyword evidence="16" id="KW-1185">Reference proteome</keyword>
<dbReference type="SUPFAM" id="SSF56935">
    <property type="entry name" value="Porins"/>
    <property type="match status" value="1"/>
</dbReference>
<accession>A0A069QRF7</accession>
<evidence type="ECO:0000313" key="16">
    <source>
        <dbReference type="Proteomes" id="UP000027442"/>
    </source>
</evidence>
<evidence type="ECO:0000256" key="5">
    <source>
        <dbReference type="ARBA" id="ARBA00022692"/>
    </source>
</evidence>
<comment type="subcellular location">
    <subcellularLocation>
        <location evidence="1 11">Cell outer membrane</location>
        <topology evidence="1 11">Multi-pass membrane protein</topology>
    </subcellularLocation>
</comment>
<name>A0A069QRF7_HOYLO</name>
<dbReference type="GO" id="GO:0009279">
    <property type="term" value="C:cell outer membrane"/>
    <property type="evidence" value="ECO:0007669"/>
    <property type="project" value="UniProtKB-SubCell"/>
</dbReference>
<dbReference type="PANTHER" id="PTHR32552:SF81">
    <property type="entry name" value="TONB-DEPENDENT OUTER MEMBRANE RECEPTOR"/>
    <property type="match status" value="1"/>
</dbReference>
<keyword evidence="10 11" id="KW-0998">Cell outer membrane</keyword>
<dbReference type="Pfam" id="PF07715">
    <property type="entry name" value="Plug"/>
    <property type="match status" value="1"/>
</dbReference>
<evidence type="ECO:0000256" key="4">
    <source>
        <dbReference type="ARBA" id="ARBA00022496"/>
    </source>
</evidence>
<keyword evidence="15" id="KW-0675">Receptor</keyword>
<keyword evidence="3 11" id="KW-1134">Transmembrane beta strand</keyword>
<keyword evidence="8 12" id="KW-0798">TonB box</keyword>
<dbReference type="Proteomes" id="UP000027442">
    <property type="component" value="Unassembled WGS sequence"/>
</dbReference>
<evidence type="ECO:0000256" key="8">
    <source>
        <dbReference type="ARBA" id="ARBA00023077"/>
    </source>
</evidence>
<evidence type="ECO:0000259" key="14">
    <source>
        <dbReference type="Pfam" id="PF07715"/>
    </source>
</evidence>
<evidence type="ECO:0000256" key="9">
    <source>
        <dbReference type="ARBA" id="ARBA00023136"/>
    </source>
</evidence>
<feature type="domain" description="TonB-dependent receptor-like beta-barrel" evidence="13">
    <location>
        <begin position="243"/>
        <end position="650"/>
    </location>
</feature>
<dbReference type="InterPro" id="IPR039426">
    <property type="entry name" value="TonB-dep_rcpt-like"/>
</dbReference>
<evidence type="ECO:0000256" key="2">
    <source>
        <dbReference type="ARBA" id="ARBA00022448"/>
    </source>
</evidence>
<evidence type="ECO:0000256" key="10">
    <source>
        <dbReference type="ARBA" id="ARBA00023237"/>
    </source>
</evidence>